<dbReference type="EMBL" id="OZ020104">
    <property type="protein sequence ID" value="CAK9278621.1"/>
    <property type="molecule type" value="Genomic_DNA"/>
</dbReference>
<sequence length="94" mass="10250">MTLKYGLSDAWKLDNFHKLTKKAFTFDNGQQGSSSALSHIDKFLVSQSVEERGGRIVASASVRKFTDHSPLTSRSGGPIRLSTATVRATSTFQS</sequence>
<evidence type="ECO:0000313" key="1">
    <source>
        <dbReference type="EMBL" id="CAK9278621.1"/>
    </source>
</evidence>
<protein>
    <submittedName>
        <fullName evidence="1">Uncharacterized protein</fullName>
    </submittedName>
</protein>
<name>A0ABP0XL15_9BRYO</name>
<evidence type="ECO:0000313" key="2">
    <source>
        <dbReference type="Proteomes" id="UP001497444"/>
    </source>
</evidence>
<reference evidence="1" key="1">
    <citation type="submission" date="2024-02" db="EMBL/GenBank/DDBJ databases">
        <authorList>
            <consortium name="ELIXIR-Norway"/>
            <consortium name="Elixir Norway"/>
        </authorList>
    </citation>
    <scope>NUCLEOTIDE SEQUENCE</scope>
</reference>
<gene>
    <name evidence="1" type="ORF">CSSPJE1EN1_LOCUS24099</name>
</gene>
<accession>A0ABP0XL15</accession>
<organism evidence="1 2">
    <name type="scientific">Sphagnum jensenii</name>
    <dbReference type="NCBI Taxonomy" id="128206"/>
    <lineage>
        <taxon>Eukaryota</taxon>
        <taxon>Viridiplantae</taxon>
        <taxon>Streptophyta</taxon>
        <taxon>Embryophyta</taxon>
        <taxon>Bryophyta</taxon>
        <taxon>Sphagnophytina</taxon>
        <taxon>Sphagnopsida</taxon>
        <taxon>Sphagnales</taxon>
        <taxon>Sphagnaceae</taxon>
        <taxon>Sphagnum</taxon>
    </lineage>
</organism>
<keyword evidence="2" id="KW-1185">Reference proteome</keyword>
<dbReference type="Proteomes" id="UP001497444">
    <property type="component" value="Chromosome 9"/>
</dbReference>
<proteinExistence type="predicted"/>